<proteinExistence type="predicted"/>
<gene>
    <name evidence="3" type="ORF">N508_000643</name>
</gene>
<dbReference type="InterPro" id="IPR013783">
    <property type="entry name" value="Ig-like_fold"/>
</dbReference>
<protein>
    <recommendedName>
        <fullName evidence="2">PKD domain-containing protein</fullName>
    </recommendedName>
</protein>
<dbReference type="PROSITE" id="PS50093">
    <property type="entry name" value="PKD"/>
    <property type="match status" value="1"/>
</dbReference>
<dbReference type="PROSITE" id="PS51257">
    <property type="entry name" value="PROKAR_LIPOPROTEIN"/>
    <property type="match status" value="1"/>
</dbReference>
<feature type="domain" description="PKD" evidence="2">
    <location>
        <begin position="109"/>
        <end position="141"/>
    </location>
</feature>
<accession>A0AA97LND0</accession>
<reference evidence="3" key="1">
    <citation type="journal article" date="2014" name="Genome Announc.">
        <title>Draft genome sequences of the altered schaedler flora, a defined bacterial community from gnotobiotic mice.</title>
        <authorList>
            <person name="Wannemuehler M.J."/>
            <person name="Overstreet A.M."/>
            <person name="Ward D.V."/>
            <person name="Phillips G.J."/>
        </authorList>
    </citation>
    <scope>NUCLEOTIDE SEQUENCE</scope>
    <source>
        <strain evidence="3">ASF457</strain>
    </source>
</reference>
<dbReference type="Gene3D" id="2.60.40.10">
    <property type="entry name" value="Immunoglobulins"/>
    <property type="match status" value="1"/>
</dbReference>
<feature type="compositionally biased region" description="Low complexity" evidence="1">
    <location>
        <begin position="37"/>
        <end position="64"/>
    </location>
</feature>
<feature type="region of interest" description="Disordered" evidence="1">
    <location>
        <begin position="37"/>
        <end position="70"/>
    </location>
</feature>
<dbReference type="InterPro" id="IPR000601">
    <property type="entry name" value="PKD_dom"/>
</dbReference>
<organism evidence="3 4">
    <name type="scientific">Mucispirillum schaedleri ASF457</name>
    <dbReference type="NCBI Taxonomy" id="1379858"/>
    <lineage>
        <taxon>Bacteria</taxon>
        <taxon>Pseudomonadati</taxon>
        <taxon>Deferribacterota</taxon>
        <taxon>Deferribacteres</taxon>
        <taxon>Deferribacterales</taxon>
        <taxon>Mucispirillaceae</taxon>
        <taxon>Mucispirillum</taxon>
    </lineage>
</organism>
<name>A0AA97LND0_9BACT</name>
<evidence type="ECO:0000313" key="3">
    <source>
        <dbReference type="EMBL" id="USF23578.1"/>
    </source>
</evidence>
<evidence type="ECO:0000256" key="1">
    <source>
        <dbReference type="SAM" id="MobiDB-lite"/>
    </source>
</evidence>
<evidence type="ECO:0000313" key="4">
    <source>
        <dbReference type="Proteomes" id="UP000017429"/>
    </source>
</evidence>
<reference evidence="3" key="2">
    <citation type="submission" date="2022-05" db="EMBL/GenBank/DDBJ databases">
        <authorList>
            <person name="Proctor A.L."/>
            <person name="Phillips G.J."/>
            <person name="Wannemuehler M.J."/>
        </authorList>
    </citation>
    <scope>NUCLEOTIDE SEQUENCE</scope>
    <source>
        <strain evidence="3">ASF457</strain>
    </source>
</reference>
<dbReference type="EMBL" id="CP097562">
    <property type="protein sequence ID" value="USF23578.1"/>
    <property type="molecule type" value="Genomic_DNA"/>
</dbReference>
<sequence length="356" mass="39596">MINMKSIIFKSINIVCVSIFLLLSGCGDVSDIFNKNNSNNSGNTGGNDNSGNTGSNGDTDSDNSGYGGGNPDDTVIEDGIDISFICYPNELALDCDVIEKEIPEIIEIVEYYWSFGDGGIAEGQYNGHWLYKKGGDYTVKLELEYKKNGAAKRAALGSQKYTLIQEYFPTLFLSQFGDDTSLMYFALHIKGESNIQANGTGLFAQKVTGISGKYSEDYARDLIAYKKGDTNTKFEFSALYQNLGLNDIYSIDYGWTDKDGLKLDMPFYLGYKGFNIPKSSNGYVEFVNFNIVDMTSSGLMPGYDYTSFVRCNTGDFKFNIPMKDYDENFHRNIALFTVNFTGQCAYSVTFDGFLEK</sequence>
<reference evidence="3" key="3">
    <citation type="submission" date="2022-06" db="EMBL/GenBank/DDBJ databases">
        <title>Resources to Facilitate Use of the Altered Schaedler Flora (ASF) Mouse Model to Study Microbiome Function.</title>
        <authorList>
            <person name="Proctor A."/>
            <person name="Parvinroo S."/>
            <person name="Richie T."/>
            <person name="Jia X."/>
            <person name="Lee S.T.M."/>
            <person name="Karp P.D."/>
            <person name="Paley S."/>
            <person name="Kostic A.D."/>
            <person name="Pierre J.F."/>
            <person name="Wannemuehler M.J."/>
            <person name="Phillips G.J."/>
        </authorList>
    </citation>
    <scope>NUCLEOTIDE SEQUENCE</scope>
    <source>
        <strain evidence="3">ASF457</strain>
    </source>
</reference>
<dbReference type="Proteomes" id="UP000017429">
    <property type="component" value="Chromosome"/>
</dbReference>
<keyword evidence="4" id="KW-1185">Reference proteome</keyword>
<dbReference type="KEGG" id="msch:N508_000643"/>
<dbReference type="SUPFAM" id="SSF49299">
    <property type="entry name" value="PKD domain"/>
    <property type="match status" value="1"/>
</dbReference>
<evidence type="ECO:0000259" key="2">
    <source>
        <dbReference type="PROSITE" id="PS50093"/>
    </source>
</evidence>
<dbReference type="AlphaFoldDB" id="A0AA97LND0"/>
<dbReference type="InterPro" id="IPR035986">
    <property type="entry name" value="PKD_dom_sf"/>
</dbReference>